<keyword evidence="1" id="KW-0175">Coiled coil</keyword>
<evidence type="ECO:0008006" key="5">
    <source>
        <dbReference type="Google" id="ProtNLM"/>
    </source>
</evidence>
<feature type="coiled-coil region" evidence="1">
    <location>
        <begin position="40"/>
        <end position="103"/>
    </location>
</feature>
<proteinExistence type="predicted"/>
<evidence type="ECO:0000256" key="2">
    <source>
        <dbReference type="SAM" id="SignalP"/>
    </source>
</evidence>
<evidence type="ECO:0000256" key="1">
    <source>
        <dbReference type="SAM" id="Coils"/>
    </source>
</evidence>
<gene>
    <name evidence="3" type="ORF">EI546_07680</name>
</gene>
<feature type="chain" id="PRO_5019082494" description="PorT family protein" evidence="2">
    <location>
        <begin position="24"/>
        <end position="354"/>
    </location>
</feature>
<reference evidence="3 4" key="1">
    <citation type="submission" date="2019-01" db="EMBL/GenBank/DDBJ databases">
        <title>Complete genome sequencing of Aequorivita sp. H23M31.</title>
        <authorList>
            <person name="Bae J.-W."/>
        </authorList>
    </citation>
    <scope>NUCLEOTIDE SEQUENCE [LARGE SCALE GENOMIC DNA]</scope>
    <source>
        <strain evidence="3 4">H23M31</strain>
    </source>
</reference>
<dbReference type="KEGG" id="aev:EI546_07680"/>
<evidence type="ECO:0000313" key="3">
    <source>
        <dbReference type="EMBL" id="QAA81611.1"/>
    </source>
</evidence>
<dbReference type="AlphaFoldDB" id="A0A410G2Z8"/>
<feature type="signal peptide" evidence="2">
    <location>
        <begin position="1"/>
        <end position="23"/>
    </location>
</feature>
<dbReference type="EMBL" id="CP034951">
    <property type="protein sequence ID" value="QAA81611.1"/>
    <property type="molecule type" value="Genomic_DNA"/>
</dbReference>
<keyword evidence="4" id="KW-1185">Reference proteome</keyword>
<keyword evidence="2" id="KW-0732">Signal</keyword>
<name>A0A410G2Z8_9FLAO</name>
<accession>A0A410G2Z8</accession>
<dbReference type="RefSeq" id="WP_128249995.1">
    <property type="nucleotide sequence ID" value="NZ_CP034951.1"/>
</dbReference>
<dbReference type="OrthoDB" id="1466811at2"/>
<dbReference type="Proteomes" id="UP000285517">
    <property type="component" value="Chromosome"/>
</dbReference>
<evidence type="ECO:0000313" key="4">
    <source>
        <dbReference type="Proteomes" id="UP000285517"/>
    </source>
</evidence>
<protein>
    <recommendedName>
        <fullName evidence="5">PorT family protein</fullName>
    </recommendedName>
</protein>
<sequence length="354" mass="40829">MKSLSILITTVTFYLISSMYSYAQQTTDQIKDQQFTEAKETIIQDEREALKVEVEEINNRLQNGSISKTEADTLKNKAAEKHAKNIENRLIILKNTLELADRNGDQEKESKTGIYVGWDEDANDFVIKTSVKRKKEKKEVYDFRTKTGVYLTWGLLDLVDDDNSYGNTDVSVGRSTSFEVGISQTTRVFKKSNFLRIKYGLGFEWNKLTPRDNTYLVDNNGINTMEQFPSELRKSEVRFTNIVIPVYFELGPSKKIESQNYIRFSTQKQFKIGFGGYGGLNIETMQKLKYREDGRKVKQKIKRDYNTTDFVYGVGAYVGYGSFSLFAKYELSPLFENQPIDKNLLSLGFRLDFD</sequence>
<organism evidence="3 4">
    <name type="scientific">Aequorivita ciconiae</name>
    <dbReference type="NCBI Taxonomy" id="2494375"/>
    <lineage>
        <taxon>Bacteria</taxon>
        <taxon>Pseudomonadati</taxon>
        <taxon>Bacteroidota</taxon>
        <taxon>Flavobacteriia</taxon>
        <taxon>Flavobacteriales</taxon>
        <taxon>Flavobacteriaceae</taxon>
        <taxon>Aequorivita</taxon>
    </lineage>
</organism>